<dbReference type="KEGG" id="xyl:ET495_10055"/>
<dbReference type="Proteomes" id="UP000291758">
    <property type="component" value="Chromosome"/>
</dbReference>
<reference evidence="1 2" key="1">
    <citation type="submission" date="2019-01" db="EMBL/GenBank/DDBJ databases">
        <title>Genome sequencing of strain 2JSPR-7.</title>
        <authorList>
            <person name="Heo J."/>
            <person name="Kim S.-J."/>
            <person name="Kim J.-S."/>
            <person name="Hong S.-B."/>
            <person name="Kwon S.-W."/>
        </authorList>
    </citation>
    <scope>NUCLEOTIDE SEQUENCE [LARGE SCALE GENOMIC DNA]</scope>
    <source>
        <strain evidence="1 2">2JSPR-7</strain>
    </source>
</reference>
<dbReference type="RefSeq" id="WP_129204678.1">
    <property type="nucleotide sequence ID" value="NZ_CP035495.1"/>
</dbReference>
<evidence type="ECO:0000313" key="1">
    <source>
        <dbReference type="EMBL" id="QAY63533.1"/>
    </source>
</evidence>
<sequence>MARPTAIPQELWDAARVGYVADGTRLAVARDPQTPLELIRVMADREAAGWKGNPLVTEAIAKRLASSDPGYVPVPVTQSKPQAAWESLSSAPEAVRKWIADRLKQVFAPSSAAPVLSVEEQAALDAEIAEWANERIDPSSASLDQDIKAATTASSPTSPLELSEYRFKSAAKRAGHTFEFVDWSDYDTPADVANFLPLYMAACSCEQDWREDVAPVGSKTEIRRSALAAWKSHVMDDPWADFKLDPVLVKSVVAGGLPSLGKRS</sequence>
<gene>
    <name evidence="1" type="ORF">ET495_10055</name>
</gene>
<evidence type="ECO:0000313" key="2">
    <source>
        <dbReference type="Proteomes" id="UP000291758"/>
    </source>
</evidence>
<organism evidence="1 2">
    <name type="scientific">Xylanimonas allomyrinae</name>
    <dbReference type="NCBI Taxonomy" id="2509459"/>
    <lineage>
        <taxon>Bacteria</taxon>
        <taxon>Bacillati</taxon>
        <taxon>Actinomycetota</taxon>
        <taxon>Actinomycetes</taxon>
        <taxon>Micrococcales</taxon>
        <taxon>Promicromonosporaceae</taxon>
        <taxon>Xylanimonas</taxon>
    </lineage>
</organism>
<protein>
    <submittedName>
        <fullName evidence="1">Uncharacterized protein</fullName>
    </submittedName>
</protein>
<name>A0A4P6EP50_9MICO</name>
<proteinExistence type="predicted"/>
<accession>A0A4P6EP50</accession>
<dbReference type="AlphaFoldDB" id="A0A4P6EP50"/>
<keyword evidence="2" id="KW-1185">Reference proteome</keyword>
<dbReference type="EMBL" id="CP035495">
    <property type="protein sequence ID" value="QAY63533.1"/>
    <property type="molecule type" value="Genomic_DNA"/>
</dbReference>